<evidence type="ECO:0000313" key="3">
    <source>
        <dbReference type="EnsemblMetazoa" id="HelroP163003"/>
    </source>
</evidence>
<evidence type="ECO:0000313" key="4">
    <source>
        <dbReference type="Proteomes" id="UP000015101"/>
    </source>
</evidence>
<keyword evidence="1" id="KW-0472">Membrane</keyword>
<dbReference type="EMBL" id="KB097143">
    <property type="protein sequence ID" value="ESN99454.1"/>
    <property type="molecule type" value="Genomic_DNA"/>
</dbReference>
<keyword evidence="4" id="KW-1185">Reference proteome</keyword>
<dbReference type="HOGENOM" id="CLU_389479_0_0_1"/>
<dbReference type="EnsemblMetazoa" id="HelroT163003">
    <property type="protein sequence ID" value="HelroP163003"/>
    <property type="gene ID" value="HelroG163003"/>
</dbReference>
<keyword evidence="1" id="KW-0812">Transmembrane</keyword>
<dbReference type="CTD" id="20199895"/>
<feature type="transmembrane region" description="Helical" evidence="1">
    <location>
        <begin position="528"/>
        <end position="550"/>
    </location>
</feature>
<dbReference type="InParanoid" id="T1ETJ5"/>
<dbReference type="eggNOG" id="ENOG502RTB3">
    <property type="taxonomic scope" value="Eukaryota"/>
</dbReference>
<reference evidence="4" key="1">
    <citation type="submission" date="2012-12" db="EMBL/GenBank/DDBJ databases">
        <authorList>
            <person name="Hellsten U."/>
            <person name="Grimwood J."/>
            <person name="Chapman J.A."/>
            <person name="Shapiro H."/>
            <person name="Aerts A."/>
            <person name="Otillar R.P."/>
            <person name="Terry A.Y."/>
            <person name="Boore J.L."/>
            <person name="Simakov O."/>
            <person name="Marletaz F."/>
            <person name="Cho S.-J."/>
            <person name="Edsinger-Gonzales E."/>
            <person name="Havlak P."/>
            <person name="Kuo D.-H."/>
            <person name="Larsson T."/>
            <person name="Lv J."/>
            <person name="Arendt D."/>
            <person name="Savage R."/>
            <person name="Osoegawa K."/>
            <person name="de Jong P."/>
            <person name="Lindberg D.R."/>
            <person name="Seaver E.C."/>
            <person name="Weisblat D.A."/>
            <person name="Putnam N.H."/>
            <person name="Grigoriev I.V."/>
            <person name="Rokhsar D.S."/>
        </authorList>
    </citation>
    <scope>NUCLEOTIDE SEQUENCE</scope>
</reference>
<evidence type="ECO:0000256" key="1">
    <source>
        <dbReference type="SAM" id="Phobius"/>
    </source>
</evidence>
<dbReference type="RefSeq" id="XP_009023292.1">
    <property type="nucleotide sequence ID" value="XM_009025044.1"/>
</dbReference>
<proteinExistence type="predicted"/>
<feature type="transmembrane region" description="Helical" evidence="1">
    <location>
        <begin position="579"/>
        <end position="601"/>
    </location>
</feature>
<organism evidence="3 4">
    <name type="scientific">Helobdella robusta</name>
    <name type="common">Californian leech</name>
    <dbReference type="NCBI Taxonomy" id="6412"/>
    <lineage>
        <taxon>Eukaryota</taxon>
        <taxon>Metazoa</taxon>
        <taxon>Spiralia</taxon>
        <taxon>Lophotrochozoa</taxon>
        <taxon>Annelida</taxon>
        <taxon>Clitellata</taxon>
        <taxon>Hirudinea</taxon>
        <taxon>Rhynchobdellida</taxon>
        <taxon>Glossiphoniidae</taxon>
        <taxon>Helobdella</taxon>
    </lineage>
</organism>
<dbReference type="GeneID" id="20199895"/>
<evidence type="ECO:0000313" key="2">
    <source>
        <dbReference type="EMBL" id="ESN99454.1"/>
    </source>
</evidence>
<dbReference type="Proteomes" id="UP000015101">
    <property type="component" value="Unassembled WGS sequence"/>
</dbReference>
<reference evidence="3" key="3">
    <citation type="submission" date="2015-06" db="UniProtKB">
        <authorList>
            <consortium name="EnsemblMetazoa"/>
        </authorList>
    </citation>
    <scope>IDENTIFICATION</scope>
</reference>
<sequence>MLTNKALETTFYVTDHKQQTDFFWFRDSGMRINIGLQDIQIIPTYEEATHRGGHDNDFILGSQMFTYRKNAFMNILKEQCSNPLPSHYKLTLEIFMDRTTKLVNKTCSLEDFKYGQCPDAVLPNELFEVRSLNEPCIAVSFDARTSLFLMNIDDHRIRKPTPLCCHHPGPPAYAVLFFQLELQCAPPQRRKLPLEPSGISVQDGKRPDGCTLTPWRSGKCLAWDVTVPGTLAERYVHLTSKECGLAAIRALDEKIKKYEHALPSLDFLPICIEGTKPDSFPRISNSISCTLGLEFIKKMFNVSLSQEKEIYKLTRTCETASESCESCINAINKCSSGIFEKYFFKIEHESGLKNLENEIIFSYRKSKEKELSVQFSRPFAYNTKNWNENRENEAKVEINYLNKPRQYMVKSPTFRPYIKISIPGEVTFCPDYYKLTLVRTNDNEELVNLDVLITCPVIFNFAIFVGGIKKSETSLTLQLTKANRKYFVKWYLKVYEKSFKTNKQATQHSFSNGSNIGKMTFKLSSINMSVGGTVVILCFYAMFVAPKLYLKNYSTKLITFDRLLKSKTCCNKLKLLSKLLVLILQIFHGVLFTFSCLFAMINMTTSTCTKQKSNCLSKIDDPVDANLNSSLALLHENHNYVTYTNDRRSVIFAQLDLRNLFSGYQHASVKLPCKIFQVPTSYGAVALKCCHDQAKSTILKVTTLKAKNC</sequence>
<dbReference type="OrthoDB" id="6247498at2759"/>
<name>T1ETJ5_HELRO</name>
<keyword evidence="1" id="KW-1133">Transmembrane helix</keyword>
<gene>
    <name evidence="3" type="primary">20199895</name>
    <name evidence="2" type="ORF">HELRODRAFT_163003</name>
</gene>
<reference evidence="2 4" key="2">
    <citation type="journal article" date="2013" name="Nature">
        <title>Insights into bilaterian evolution from three spiralian genomes.</title>
        <authorList>
            <person name="Simakov O."/>
            <person name="Marletaz F."/>
            <person name="Cho S.J."/>
            <person name="Edsinger-Gonzales E."/>
            <person name="Havlak P."/>
            <person name="Hellsten U."/>
            <person name="Kuo D.H."/>
            <person name="Larsson T."/>
            <person name="Lv J."/>
            <person name="Arendt D."/>
            <person name="Savage R."/>
            <person name="Osoegawa K."/>
            <person name="de Jong P."/>
            <person name="Grimwood J."/>
            <person name="Chapman J.A."/>
            <person name="Shapiro H."/>
            <person name="Aerts A."/>
            <person name="Otillar R.P."/>
            <person name="Terry A.Y."/>
            <person name="Boore J.L."/>
            <person name="Grigoriev I.V."/>
            <person name="Lindberg D.R."/>
            <person name="Seaver E.C."/>
            <person name="Weisblat D.A."/>
            <person name="Putnam N.H."/>
            <person name="Rokhsar D.S."/>
        </authorList>
    </citation>
    <scope>NUCLEOTIDE SEQUENCE</scope>
</reference>
<protein>
    <submittedName>
        <fullName evidence="2 3">Uncharacterized protein</fullName>
    </submittedName>
</protein>
<dbReference type="AlphaFoldDB" id="T1ETJ5"/>
<dbReference type="EMBL" id="AMQM01001261">
    <property type="status" value="NOT_ANNOTATED_CDS"/>
    <property type="molecule type" value="Genomic_DNA"/>
</dbReference>
<dbReference type="KEGG" id="hro:HELRODRAFT_163003"/>
<accession>T1ETJ5</accession>